<evidence type="ECO:0000256" key="1">
    <source>
        <dbReference type="ARBA" id="ARBA00004496"/>
    </source>
</evidence>
<dbReference type="InterPro" id="IPR036191">
    <property type="entry name" value="RRF_sf"/>
</dbReference>
<comment type="subcellular location">
    <subcellularLocation>
        <location evidence="1 5">Cytoplasm</location>
    </subcellularLocation>
</comment>
<dbReference type="PANTHER" id="PTHR20982">
    <property type="entry name" value="RIBOSOME RECYCLING FACTOR"/>
    <property type="match status" value="1"/>
</dbReference>
<dbReference type="GO" id="GO:0005737">
    <property type="term" value="C:cytoplasm"/>
    <property type="evidence" value="ECO:0007669"/>
    <property type="project" value="UniProtKB-SubCell"/>
</dbReference>
<gene>
    <name evidence="5 7" type="primary">frr</name>
    <name evidence="7" type="ORF">IAA89_04245</name>
</gene>
<comment type="similarity">
    <text evidence="2 5">Belongs to the RRF family.</text>
</comment>
<proteinExistence type="inferred from homology"/>
<comment type="caution">
    <text evidence="7">The sequence shown here is derived from an EMBL/GenBank/DDBJ whole genome shotgun (WGS) entry which is preliminary data.</text>
</comment>
<dbReference type="PANTHER" id="PTHR20982:SF3">
    <property type="entry name" value="MITOCHONDRIAL RIBOSOME RECYCLING FACTOR PSEUDO 1"/>
    <property type="match status" value="1"/>
</dbReference>
<accession>A0A9D9EAD2</accession>
<evidence type="ECO:0000256" key="5">
    <source>
        <dbReference type="HAMAP-Rule" id="MF_00040"/>
    </source>
</evidence>
<dbReference type="SUPFAM" id="SSF55194">
    <property type="entry name" value="Ribosome recycling factor, RRF"/>
    <property type="match status" value="1"/>
</dbReference>
<dbReference type="Pfam" id="PF01765">
    <property type="entry name" value="RRF"/>
    <property type="match status" value="1"/>
</dbReference>
<evidence type="ECO:0000256" key="4">
    <source>
        <dbReference type="ARBA" id="ARBA00022917"/>
    </source>
</evidence>
<dbReference type="Proteomes" id="UP000823614">
    <property type="component" value="Unassembled WGS sequence"/>
</dbReference>
<reference evidence="7" key="2">
    <citation type="journal article" date="2021" name="PeerJ">
        <title>Extensive microbial diversity within the chicken gut microbiome revealed by metagenomics and culture.</title>
        <authorList>
            <person name="Gilroy R."/>
            <person name="Ravi A."/>
            <person name="Getino M."/>
            <person name="Pursley I."/>
            <person name="Horton D.L."/>
            <person name="Alikhan N.F."/>
            <person name="Baker D."/>
            <person name="Gharbi K."/>
            <person name="Hall N."/>
            <person name="Watson M."/>
            <person name="Adriaenssens E.M."/>
            <person name="Foster-Nyarko E."/>
            <person name="Jarju S."/>
            <person name="Secka A."/>
            <person name="Antonio M."/>
            <person name="Oren A."/>
            <person name="Chaudhuri R.R."/>
            <person name="La Ragione R."/>
            <person name="Hildebrand F."/>
            <person name="Pallen M.J."/>
        </authorList>
    </citation>
    <scope>NUCLEOTIDE SEQUENCE</scope>
    <source>
        <strain evidence="7">C6-149</strain>
    </source>
</reference>
<keyword evidence="4 5" id="KW-0648">Protein biosynthesis</keyword>
<dbReference type="CDD" id="cd00520">
    <property type="entry name" value="RRF"/>
    <property type="match status" value="1"/>
</dbReference>
<dbReference type="EMBL" id="JADIMP010000066">
    <property type="protein sequence ID" value="MBO8441624.1"/>
    <property type="molecule type" value="Genomic_DNA"/>
</dbReference>
<dbReference type="HAMAP" id="MF_00040">
    <property type="entry name" value="RRF"/>
    <property type="match status" value="1"/>
</dbReference>
<dbReference type="NCBIfam" id="TIGR00496">
    <property type="entry name" value="frr"/>
    <property type="match status" value="1"/>
</dbReference>
<sequence length="187" mass="21066">MTDKNNILQTAKEKMKKAEDAFSHELGSIRAGRANAGLLSDIKADYYGVETPINQMASITIPESRVLMVTPFDKSSLKAIEHAILISDLGINPENDGETIRLVIPQLTEESRKDLVKQVKAKMEDAKNTVRGVRREGRDNLKKAHNNSDITDDEQYDLEKQLQNLTDESIKNVEKIAEDKEKELMND</sequence>
<dbReference type="FunFam" id="1.10.132.20:FF:000001">
    <property type="entry name" value="Ribosome-recycling factor"/>
    <property type="match status" value="1"/>
</dbReference>
<dbReference type="InterPro" id="IPR002661">
    <property type="entry name" value="Ribosome_recyc_fac"/>
</dbReference>
<evidence type="ECO:0000256" key="3">
    <source>
        <dbReference type="ARBA" id="ARBA00022490"/>
    </source>
</evidence>
<evidence type="ECO:0000256" key="2">
    <source>
        <dbReference type="ARBA" id="ARBA00005912"/>
    </source>
</evidence>
<keyword evidence="3 5" id="KW-0963">Cytoplasm</keyword>
<dbReference type="GO" id="GO:0006415">
    <property type="term" value="P:translational termination"/>
    <property type="evidence" value="ECO:0007669"/>
    <property type="project" value="UniProtKB-UniRule"/>
</dbReference>
<name>A0A9D9EAD2_9LACO</name>
<dbReference type="Gene3D" id="1.10.132.20">
    <property type="entry name" value="Ribosome-recycling factor"/>
    <property type="match status" value="1"/>
</dbReference>
<dbReference type="AlphaFoldDB" id="A0A9D9EAD2"/>
<evidence type="ECO:0000313" key="7">
    <source>
        <dbReference type="EMBL" id="MBO8441624.1"/>
    </source>
</evidence>
<dbReference type="GO" id="GO:0043023">
    <property type="term" value="F:ribosomal large subunit binding"/>
    <property type="evidence" value="ECO:0007669"/>
    <property type="project" value="TreeGrafter"/>
</dbReference>
<dbReference type="FunFam" id="3.30.1360.40:FF:000001">
    <property type="entry name" value="Ribosome-recycling factor"/>
    <property type="match status" value="1"/>
</dbReference>
<reference evidence="7" key="1">
    <citation type="submission" date="2020-10" db="EMBL/GenBank/DDBJ databases">
        <authorList>
            <person name="Gilroy R."/>
        </authorList>
    </citation>
    <scope>NUCLEOTIDE SEQUENCE</scope>
    <source>
        <strain evidence="7">C6-149</strain>
    </source>
</reference>
<dbReference type="Gene3D" id="3.30.1360.40">
    <property type="match status" value="1"/>
</dbReference>
<organism evidence="7 8">
    <name type="scientific">Candidatus Gallilactobacillus intestinavium</name>
    <dbReference type="NCBI Taxonomy" id="2840838"/>
    <lineage>
        <taxon>Bacteria</taxon>
        <taxon>Bacillati</taxon>
        <taxon>Bacillota</taxon>
        <taxon>Bacilli</taxon>
        <taxon>Lactobacillales</taxon>
        <taxon>Lactobacillaceae</taxon>
        <taxon>Lactobacillaceae incertae sedis</taxon>
        <taxon>Candidatus Gallilactobacillus</taxon>
    </lineage>
</organism>
<evidence type="ECO:0000259" key="6">
    <source>
        <dbReference type="Pfam" id="PF01765"/>
    </source>
</evidence>
<feature type="domain" description="Ribosome recycling factor" evidence="6">
    <location>
        <begin position="22"/>
        <end position="185"/>
    </location>
</feature>
<evidence type="ECO:0000313" key="8">
    <source>
        <dbReference type="Proteomes" id="UP000823614"/>
    </source>
</evidence>
<comment type="function">
    <text evidence="5">Responsible for the release of ribosomes from messenger RNA at the termination of protein biosynthesis. May increase the efficiency of translation by recycling ribosomes from one round of translation to another.</text>
</comment>
<protein>
    <recommendedName>
        <fullName evidence="5">Ribosome-recycling factor</fullName>
        <shortName evidence="5">RRF</shortName>
    </recommendedName>
    <alternativeName>
        <fullName evidence="5">Ribosome-releasing factor</fullName>
    </alternativeName>
</protein>
<dbReference type="InterPro" id="IPR023584">
    <property type="entry name" value="Ribosome_recyc_fac_dom"/>
</dbReference>